<dbReference type="Proteomes" id="UP001229952">
    <property type="component" value="Chromosome"/>
</dbReference>
<sequence length="182" mass="19995">MISWMHDSFPGHEVNLVLARGLSADTLVEGLRGLHREPLAHGEAGGWAWAVHDMFEEGTEDYDPVDYRSICPEGTEVIVFETEPCSAKAHGPNFTYLRSGRTTLHFSFEDIGQRLGDNPDHISAELLAANLIGPGAECDKWKTEDGHDCLDHEDNADDRLVKALADCFALPSPPLSLEVTAK</sequence>
<proteinExistence type="predicted"/>
<reference evidence="1 2" key="1">
    <citation type="submission" date="2023-03" db="EMBL/GenBank/DDBJ databases">
        <title>Isolation and description of six Streptomyces strains from soil environments, able to metabolize different microbial glucans.</title>
        <authorList>
            <person name="Widen T."/>
            <person name="Larsbrink J."/>
        </authorList>
    </citation>
    <scope>NUCLEOTIDE SEQUENCE [LARGE SCALE GENOMIC DNA]</scope>
    <source>
        <strain evidence="1 2">Mut2</strain>
    </source>
</reference>
<name>A0ABY9I475_9ACTN</name>
<accession>A0ABY9I475</accession>
<gene>
    <name evidence="1" type="ORF">P8A22_17240</name>
</gene>
<dbReference type="RefSeq" id="WP_306088428.1">
    <property type="nucleotide sequence ID" value="NZ_CP120992.1"/>
</dbReference>
<organism evidence="1 2">
    <name type="scientific">Streptomyces laculatispora</name>
    <dbReference type="NCBI Taxonomy" id="887464"/>
    <lineage>
        <taxon>Bacteria</taxon>
        <taxon>Bacillati</taxon>
        <taxon>Actinomycetota</taxon>
        <taxon>Actinomycetes</taxon>
        <taxon>Kitasatosporales</taxon>
        <taxon>Streptomycetaceae</taxon>
        <taxon>Streptomyces</taxon>
    </lineage>
</organism>
<keyword evidence="2" id="KW-1185">Reference proteome</keyword>
<dbReference type="EMBL" id="CP120992">
    <property type="protein sequence ID" value="WLQ41575.1"/>
    <property type="molecule type" value="Genomic_DNA"/>
</dbReference>
<evidence type="ECO:0000313" key="2">
    <source>
        <dbReference type="Proteomes" id="UP001229952"/>
    </source>
</evidence>
<evidence type="ECO:0000313" key="1">
    <source>
        <dbReference type="EMBL" id="WLQ41575.1"/>
    </source>
</evidence>
<protein>
    <submittedName>
        <fullName evidence="1">Uncharacterized protein</fullName>
    </submittedName>
</protein>